<evidence type="ECO:0000256" key="13">
    <source>
        <dbReference type="ARBA" id="ARBA00062626"/>
    </source>
</evidence>
<dbReference type="CDD" id="cd08829">
    <property type="entry name" value="SPFH_paraslipin"/>
    <property type="match status" value="1"/>
</dbReference>
<evidence type="ECO:0000256" key="16">
    <source>
        <dbReference type="ARBA" id="ARBA00078855"/>
    </source>
</evidence>
<gene>
    <name evidence="19" type="ORF">EDS130_LOCUS16936</name>
    <name evidence="20" type="ORF">XAT740_LOCUS27110</name>
</gene>
<evidence type="ECO:0000256" key="15">
    <source>
        <dbReference type="ARBA" id="ARBA00073027"/>
    </source>
</evidence>
<dbReference type="InterPro" id="IPR036898">
    <property type="entry name" value="RNA_pol_Rpb7-like_N_sf"/>
</dbReference>
<accession>A0A814JWB2</accession>
<evidence type="ECO:0000313" key="19">
    <source>
        <dbReference type="EMBL" id="CAF1041122.1"/>
    </source>
</evidence>
<reference evidence="19" key="1">
    <citation type="submission" date="2021-02" db="EMBL/GenBank/DDBJ databases">
        <authorList>
            <person name="Nowell W R."/>
        </authorList>
    </citation>
    <scope>NUCLEOTIDE SEQUENCE</scope>
</reference>
<dbReference type="InterPro" id="IPR032435">
    <property type="entry name" value="STML2-like_C"/>
</dbReference>
<dbReference type="FunFam" id="2.40.50.140:FF:000130">
    <property type="entry name" value="DNA-directed RNA polymerase III subunit RPC8"/>
    <property type="match status" value="1"/>
</dbReference>
<evidence type="ECO:0000256" key="9">
    <source>
        <dbReference type="ARBA" id="ARBA00023128"/>
    </source>
</evidence>
<organism evidence="19 22">
    <name type="scientific">Adineta ricciae</name>
    <name type="common">Rotifer</name>
    <dbReference type="NCBI Taxonomy" id="249248"/>
    <lineage>
        <taxon>Eukaryota</taxon>
        <taxon>Metazoa</taxon>
        <taxon>Spiralia</taxon>
        <taxon>Gnathifera</taxon>
        <taxon>Rotifera</taxon>
        <taxon>Eurotatoria</taxon>
        <taxon>Bdelloidea</taxon>
        <taxon>Adinetida</taxon>
        <taxon>Adinetidae</taxon>
        <taxon>Adineta</taxon>
    </lineage>
</organism>
<evidence type="ECO:0000256" key="3">
    <source>
        <dbReference type="ARBA" id="ARBA00008164"/>
    </source>
</evidence>
<evidence type="ECO:0000313" key="21">
    <source>
        <dbReference type="Proteomes" id="UP000663828"/>
    </source>
</evidence>
<evidence type="ECO:0000256" key="8">
    <source>
        <dbReference type="ARBA" id="ARBA00023118"/>
    </source>
</evidence>
<dbReference type="FunFam" id="3.30.1490.120:FF:000002">
    <property type="entry name" value="DNA-directed RNA polymerase III subunit RPC8"/>
    <property type="match status" value="1"/>
</dbReference>
<keyword evidence="10" id="KW-0804">Transcription</keyword>
<name>A0A814JWB2_ADIRI</name>
<feature type="domain" description="Band 7" evidence="18">
    <location>
        <begin position="41"/>
        <end position="199"/>
    </location>
</feature>
<dbReference type="InterPro" id="IPR012340">
    <property type="entry name" value="NA-bd_OB-fold"/>
</dbReference>
<sequence length="569" mass="63379">MAFVLNRTLGPIVSRRLLQRAITTATTEQQHRFRSRLPFNTVVLFVPQQEAWVVERMGKFYKTLNPGLNLLLPVIDRISYVQSLKEIAIEVPSQTAISKDNVTLNIDGVLYLKVFDPYLASYGVEDAEFAVTQLAQTTMRSEIGKISLDTVFRERESLNTGIVDAINKAAKAWGINCLRYEIRDIRLPPKVQEAMQMQVEAERRKRATILESEGIRESQINKAEGTKQATILASEGFRLEQINNATGEADAIRAKAQARAEALKIISDQLHAEEGRNAASLQIAEQYVHAFGNLARTNNTILLPSNTGDMSSMVASALSIYNNLQSKDRQGFLTQSAPSIPSSPSTPQPADTKLTGDAMSAKEMFVVATLDDTVSIAPHLFNEQLSTIVAEELDRKLANTIFQELGLCICLYDILSMGDCILLPSDANFHIKVKFRYVVFRPNIDEILVGKIRSSSKDGITVTLGFFDDILIPSTKLQHPSRFIEAEQTWAWQYETGDETHDLVMEIGEEIRFRVVQEIFEDTAPKESPNSGASITQTANDDDKKIPYTIIGSISEPGLGLKSWWTETS</sequence>
<dbReference type="Proteomes" id="UP000663852">
    <property type="component" value="Unassembled WGS sequence"/>
</dbReference>
<evidence type="ECO:0000256" key="4">
    <source>
        <dbReference type="ARBA" id="ARBA00009307"/>
    </source>
</evidence>
<protein>
    <recommendedName>
        <fullName evidence="14">DNA-directed RNA polymerase III subunit RPC8</fullName>
    </recommendedName>
    <alternativeName>
        <fullName evidence="16">DNA-directed RNA polymerase III subunit H</fullName>
    </alternativeName>
    <alternativeName>
        <fullName evidence="15">DNA-directed RNA polymerase III subunit rpc8</fullName>
    </alternativeName>
</protein>
<dbReference type="InterPro" id="IPR036013">
    <property type="entry name" value="Band_7/SPFH_dom_sf"/>
</dbReference>
<evidence type="ECO:0000256" key="1">
    <source>
        <dbReference type="ARBA" id="ARBA00004123"/>
    </source>
</evidence>
<feature type="region of interest" description="Disordered" evidence="17">
    <location>
        <begin position="334"/>
        <end position="354"/>
    </location>
</feature>
<dbReference type="InterPro" id="IPR050710">
    <property type="entry name" value="Band7/mec-2_domain"/>
</dbReference>
<dbReference type="PANTHER" id="PTHR43327">
    <property type="entry name" value="STOMATIN-LIKE PROTEIN 2, MITOCHONDRIAL"/>
    <property type="match status" value="1"/>
</dbReference>
<feature type="compositionally biased region" description="Low complexity" evidence="17">
    <location>
        <begin position="334"/>
        <end position="350"/>
    </location>
</feature>
<dbReference type="GO" id="GO:0000428">
    <property type="term" value="C:DNA-directed RNA polymerase complex"/>
    <property type="evidence" value="ECO:0007669"/>
    <property type="project" value="UniProtKB-KW"/>
</dbReference>
<dbReference type="PRINTS" id="PR00721">
    <property type="entry name" value="STOMATIN"/>
</dbReference>
<dbReference type="Gene3D" id="3.30.479.30">
    <property type="entry name" value="Band 7 domain"/>
    <property type="match status" value="1"/>
</dbReference>
<comment type="function">
    <text evidence="12">DNA-dependent RNA polymerase catalyzes the transcription of DNA into RNA using the four ribonucleoside triphosphates as substrates. Specific peripheric component of RNA polymerase III (Pol III) which synthesizes small non-coding RNAs including 5S rRNA, snRNAs, tRNAs and miRNAs from at least 500 distinct genomic loci. With CRCP/RPC9 forms a mobile stalk that protrudes from Pol III core and functions primarily in transcription initiation. Pol III plays a key role in sensing and limiting infection by intracellular bacteria and DNA viruses. Acts as nuclear and cytosolic DNA sensor involved in innate immune response. Can sense non-self dsDNA that serves as template for transcription into dsRNA. The non-self RNA polymerase III transcripts, such as Epstein-Barr virus-encoded RNAs (EBERs) induce type I interferon and NF-kappa-B through the RIG-I pathway.</text>
</comment>
<evidence type="ECO:0000256" key="5">
    <source>
        <dbReference type="ARBA" id="ARBA00022478"/>
    </source>
</evidence>
<dbReference type="FunFam" id="3.30.479.30:FF:000008">
    <property type="entry name" value="Stomatin-like protein 2, mitochondrial"/>
    <property type="match status" value="1"/>
</dbReference>
<dbReference type="GO" id="GO:0007005">
    <property type="term" value="P:mitochondrion organization"/>
    <property type="evidence" value="ECO:0007669"/>
    <property type="project" value="TreeGrafter"/>
</dbReference>
<dbReference type="Pfam" id="PF08292">
    <property type="entry name" value="RNA_pol_Rbc25"/>
    <property type="match status" value="1"/>
</dbReference>
<evidence type="ECO:0000256" key="2">
    <source>
        <dbReference type="ARBA" id="ARBA00004173"/>
    </source>
</evidence>
<evidence type="ECO:0000256" key="17">
    <source>
        <dbReference type="SAM" id="MobiDB-lite"/>
    </source>
</evidence>
<comment type="subunit">
    <text evidence="13">Component of the RNA polymerase III complex consisting of 17 subunits: a ten-subunit horseshoe-shaped catalytic core composed of POLR3A/RPC1, POLR3B/RPC2, POLR1C/RPAC1, POLR1D/RPAC2, POLR3K/RPC10, POLR2E/RPABC1, POLR2F/RPABC2, POLR2H/RPABC3, POLR2K/RPABC4 and POLR2L/RPABC5; a mobile stalk composed of two subunits POLR3H/RPC8 and CRCP/RPC9, protruding from the core and functioning primarily in transcription initiation; and additional subunits homologous to general transcription factors of the RNA polymerase II machinery, POLR3C/RPC3-POLR3F/RPC6-POLR3G/RPC7 heterotrimer required for transcription initiation and POLR3D/RPC4-POLR3E/RPC5 heterodimer involved in both transcription initiation and termination. Interacts with CRCP/RPC9. POLR3H/RPC8 and CRCP/RPC9 probably form a Pol III subcomplex.</text>
</comment>
<keyword evidence="11" id="KW-0539">Nucleus</keyword>
<keyword evidence="6" id="KW-0399">Innate immunity</keyword>
<comment type="caution">
    <text evidence="19">The sequence shown here is derived from an EMBL/GenBank/DDBJ whole genome shotgun (WGS) entry which is preliminary data.</text>
</comment>
<dbReference type="InterPro" id="IPR013238">
    <property type="entry name" value="RNA_pol_III_Rbc25"/>
</dbReference>
<dbReference type="GO" id="GO:0016020">
    <property type="term" value="C:membrane"/>
    <property type="evidence" value="ECO:0007669"/>
    <property type="project" value="InterPro"/>
</dbReference>
<keyword evidence="9" id="KW-0496">Mitochondrion</keyword>
<dbReference type="SUPFAM" id="SSF117892">
    <property type="entry name" value="Band 7/SPFH domain"/>
    <property type="match status" value="1"/>
</dbReference>
<evidence type="ECO:0000256" key="7">
    <source>
        <dbReference type="ARBA" id="ARBA00022859"/>
    </source>
</evidence>
<dbReference type="InterPro" id="IPR001107">
    <property type="entry name" value="Band_7"/>
</dbReference>
<comment type="similarity">
    <text evidence="3">Belongs to the band 7/mec-2 family.</text>
</comment>
<keyword evidence="8" id="KW-0051">Antiviral defense</keyword>
<dbReference type="EMBL" id="CAJNOJ010000074">
    <property type="protein sequence ID" value="CAF1041122.1"/>
    <property type="molecule type" value="Genomic_DNA"/>
</dbReference>
<keyword evidence="21" id="KW-1185">Reference proteome</keyword>
<dbReference type="Pfam" id="PF03876">
    <property type="entry name" value="SHS2_Rpb7-N"/>
    <property type="match status" value="1"/>
</dbReference>
<dbReference type="SUPFAM" id="SSF88798">
    <property type="entry name" value="N-terminal, heterodimerisation domain of RBP7 (RpoE)"/>
    <property type="match status" value="1"/>
</dbReference>
<dbReference type="Gene3D" id="3.30.1490.120">
    <property type="entry name" value="RNA polymerase Rpb7-like, N-terminal domain"/>
    <property type="match status" value="1"/>
</dbReference>
<dbReference type="Proteomes" id="UP000663828">
    <property type="component" value="Unassembled WGS sequence"/>
</dbReference>
<dbReference type="GO" id="GO:0005634">
    <property type="term" value="C:nucleus"/>
    <property type="evidence" value="ECO:0007669"/>
    <property type="project" value="UniProtKB-SubCell"/>
</dbReference>
<evidence type="ECO:0000256" key="12">
    <source>
        <dbReference type="ARBA" id="ARBA00054245"/>
    </source>
</evidence>
<comment type="subcellular location">
    <subcellularLocation>
        <location evidence="2">Mitochondrion</location>
    </subcellularLocation>
    <subcellularLocation>
        <location evidence="1">Nucleus</location>
    </subcellularLocation>
</comment>
<dbReference type="GO" id="GO:0005739">
    <property type="term" value="C:mitochondrion"/>
    <property type="evidence" value="ECO:0007669"/>
    <property type="project" value="UniProtKB-SubCell"/>
</dbReference>
<dbReference type="SMART" id="SM00244">
    <property type="entry name" value="PHB"/>
    <property type="match status" value="1"/>
</dbReference>
<evidence type="ECO:0000259" key="18">
    <source>
        <dbReference type="SMART" id="SM00244"/>
    </source>
</evidence>
<dbReference type="GO" id="GO:0006351">
    <property type="term" value="P:DNA-templated transcription"/>
    <property type="evidence" value="ECO:0007669"/>
    <property type="project" value="InterPro"/>
</dbReference>
<dbReference type="InterPro" id="IPR005576">
    <property type="entry name" value="Rpb7-like_N"/>
</dbReference>
<dbReference type="EMBL" id="CAJNOR010002243">
    <property type="protein sequence ID" value="CAF1267472.1"/>
    <property type="molecule type" value="Genomic_DNA"/>
</dbReference>
<dbReference type="Pfam" id="PF16200">
    <property type="entry name" value="Band_7_C"/>
    <property type="match status" value="1"/>
</dbReference>
<dbReference type="AlphaFoldDB" id="A0A814JWB2"/>
<evidence type="ECO:0000256" key="14">
    <source>
        <dbReference type="ARBA" id="ARBA00072526"/>
    </source>
</evidence>
<evidence type="ECO:0000313" key="22">
    <source>
        <dbReference type="Proteomes" id="UP000663852"/>
    </source>
</evidence>
<keyword evidence="5" id="KW-0240">DNA-directed RNA polymerase</keyword>
<dbReference type="Gene3D" id="2.40.50.140">
    <property type="entry name" value="Nucleic acid-binding proteins"/>
    <property type="match status" value="1"/>
</dbReference>
<dbReference type="CDD" id="cd04330">
    <property type="entry name" value="RNAP_III_Rpc25_N"/>
    <property type="match status" value="1"/>
</dbReference>
<dbReference type="Pfam" id="PF01145">
    <property type="entry name" value="Band_7"/>
    <property type="match status" value="1"/>
</dbReference>
<evidence type="ECO:0000256" key="6">
    <source>
        <dbReference type="ARBA" id="ARBA00022588"/>
    </source>
</evidence>
<dbReference type="GO" id="GO:0045087">
    <property type="term" value="P:innate immune response"/>
    <property type="evidence" value="ECO:0007669"/>
    <property type="project" value="UniProtKB-KW"/>
</dbReference>
<dbReference type="GO" id="GO:0051607">
    <property type="term" value="P:defense response to virus"/>
    <property type="evidence" value="ECO:0007669"/>
    <property type="project" value="UniProtKB-KW"/>
</dbReference>
<proteinExistence type="inferred from homology"/>
<dbReference type="OrthoDB" id="10256606at2759"/>
<keyword evidence="7" id="KW-0391">Immunity</keyword>
<evidence type="ECO:0000313" key="20">
    <source>
        <dbReference type="EMBL" id="CAF1267472.1"/>
    </source>
</evidence>
<dbReference type="PANTHER" id="PTHR43327:SF10">
    <property type="entry name" value="STOMATIN-LIKE PROTEIN 2, MITOCHONDRIAL"/>
    <property type="match status" value="1"/>
</dbReference>
<evidence type="ECO:0000256" key="11">
    <source>
        <dbReference type="ARBA" id="ARBA00023242"/>
    </source>
</evidence>
<comment type="similarity">
    <text evidence="4">Belongs to the eukaryotic RPB7/RPC8 RNA polymerase subunit family.</text>
</comment>
<dbReference type="InterPro" id="IPR001972">
    <property type="entry name" value="Stomatin_HflK_fam"/>
</dbReference>
<evidence type="ECO:0000256" key="10">
    <source>
        <dbReference type="ARBA" id="ARBA00023163"/>
    </source>
</evidence>
<dbReference type="SUPFAM" id="SSF50249">
    <property type="entry name" value="Nucleic acid-binding proteins"/>
    <property type="match status" value="1"/>
</dbReference>